<dbReference type="EMBL" id="CP069103">
    <property type="protein sequence ID" value="QSS51468.1"/>
    <property type="molecule type" value="Genomic_DNA"/>
</dbReference>
<keyword evidence="1" id="KW-0472">Membrane</keyword>
<protein>
    <recommendedName>
        <fullName evidence="4">Transmembrane protein</fullName>
    </recommendedName>
</protein>
<dbReference type="AlphaFoldDB" id="A0A8A1LAL8"/>
<organism evidence="2 3">
    <name type="scientific">Ajellomyces capsulatus (strain H88)</name>
    <name type="common">Darling's disease fungus</name>
    <name type="synonym">Histoplasma capsulatum</name>
    <dbReference type="NCBI Taxonomy" id="544711"/>
    <lineage>
        <taxon>Eukaryota</taxon>
        <taxon>Fungi</taxon>
        <taxon>Dikarya</taxon>
        <taxon>Ascomycota</taxon>
        <taxon>Pezizomycotina</taxon>
        <taxon>Eurotiomycetes</taxon>
        <taxon>Eurotiomycetidae</taxon>
        <taxon>Onygenales</taxon>
        <taxon>Ajellomycetaceae</taxon>
        <taxon>Histoplasma</taxon>
    </lineage>
</organism>
<sequence length="88" mass="10338">MRVGGEGKKKKEREGKLDDSYILFNDVSERSGGDTTFVCVFLWVHFICIYIYLFSFFLSFCLSFHPSISLQCRERYIPSMPLRILNLQ</sequence>
<dbReference type="VEuPathDB" id="FungiDB:I7I53_06796"/>
<reference evidence="2" key="1">
    <citation type="submission" date="2021-01" db="EMBL/GenBank/DDBJ databases">
        <title>Chromosome-level genome assembly of a human fungal pathogen reveals clustering of transcriptionally co-regulated genes.</title>
        <authorList>
            <person name="Voorhies M."/>
            <person name="Cohen S."/>
            <person name="Shea T.P."/>
            <person name="Petrus S."/>
            <person name="Munoz J.F."/>
            <person name="Poplawski S."/>
            <person name="Goldman W.E."/>
            <person name="Michael T."/>
            <person name="Cuomo C.A."/>
            <person name="Sil A."/>
            <person name="Beyhan S."/>
        </authorList>
    </citation>
    <scope>NUCLEOTIDE SEQUENCE</scope>
    <source>
        <strain evidence="2">H88</strain>
    </source>
</reference>
<name>A0A8A1LAL8_AJEC8</name>
<gene>
    <name evidence="2" type="ORF">I7I53_06796</name>
</gene>
<dbReference type="Proteomes" id="UP000663419">
    <property type="component" value="Chromosome 2"/>
</dbReference>
<evidence type="ECO:0000313" key="3">
    <source>
        <dbReference type="Proteomes" id="UP000663419"/>
    </source>
</evidence>
<accession>A0A8A1LAL8</accession>
<keyword evidence="1" id="KW-1133">Transmembrane helix</keyword>
<evidence type="ECO:0000256" key="1">
    <source>
        <dbReference type="SAM" id="Phobius"/>
    </source>
</evidence>
<evidence type="ECO:0000313" key="2">
    <source>
        <dbReference type="EMBL" id="QSS51468.1"/>
    </source>
</evidence>
<proteinExistence type="predicted"/>
<evidence type="ECO:0008006" key="4">
    <source>
        <dbReference type="Google" id="ProtNLM"/>
    </source>
</evidence>
<feature type="transmembrane region" description="Helical" evidence="1">
    <location>
        <begin position="40"/>
        <end position="65"/>
    </location>
</feature>
<keyword evidence="1" id="KW-0812">Transmembrane</keyword>